<dbReference type="PROSITE" id="PS50113">
    <property type="entry name" value="PAC"/>
    <property type="match status" value="1"/>
</dbReference>
<comment type="catalytic activity">
    <reaction evidence="1">
        <text>ATP + protein L-histidine = ADP + protein N-phospho-L-histidine.</text>
        <dbReference type="EC" id="2.7.13.3"/>
    </reaction>
</comment>
<keyword evidence="4" id="KW-0418">Kinase</keyword>
<dbReference type="PROSITE" id="PS50109">
    <property type="entry name" value="HIS_KIN"/>
    <property type="match status" value="1"/>
</dbReference>
<dbReference type="SMART" id="SM00387">
    <property type="entry name" value="HATPase_c"/>
    <property type="match status" value="1"/>
</dbReference>
<evidence type="ECO:0000256" key="5">
    <source>
        <dbReference type="ARBA" id="ARBA00023012"/>
    </source>
</evidence>
<evidence type="ECO:0000256" key="7">
    <source>
        <dbReference type="SAM" id="Phobius"/>
    </source>
</evidence>
<keyword evidence="6" id="KW-0175">Coiled coil</keyword>
<evidence type="ECO:0000256" key="3">
    <source>
        <dbReference type="ARBA" id="ARBA00022679"/>
    </source>
</evidence>
<gene>
    <name evidence="10" type="ORF">MNBD_GAMMA08-3171</name>
</gene>
<evidence type="ECO:0000313" key="10">
    <source>
        <dbReference type="EMBL" id="VAW62270.1"/>
    </source>
</evidence>
<dbReference type="InterPro" id="IPR005467">
    <property type="entry name" value="His_kinase_dom"/>
</dbReference>
<dbReference type="GO" id="GO:0000160">
    <property type="term" value="P:phosphorelay signal transduction system"/>
    <property type="evidence" value="ECO:0007669"/>
    <property type="project" value="UniProtKB-KW"/>
</dbReference>
<dbReference type="InterPro" id="IPR024478">
    <property type="entry name" value="HlyB_4HB_MCP"/>
</dbReference>
<dbReference type="InterPro" id="IPR050736">
    <property type="entry name" value="Sensor_HK_Regulatory"/>
</dbReference>
<dbReference type="GO" id="GO:0004673">
    <property type="term" value="F:protein histidine kinase activity"/>
    <property type="evidence" value="ECO:0007669"/>
    <property type="project" value="UniProtKB-EC"/>
</dbReference>
<evidence type="ECO:0000256" key="1">
    <source>
        <dbReference type="ARBA" id="ARBA00000085"/>
    </source>
</evidence>
<evidence type="ECO:0000259" key="9">
    <source>
        <dbReference type="PROSITE" id="PS50113"/>
    </source>
</evidence>
<organism evidence="10">
    <name type="scientific">hydrothermal vent metagenome</name>
    <dbReference type="NCBI Taxonomy" id="652676"/>
    <lineage>
        <taxon>unclassified sequences</taxon>
        <taxon>metagenomes</taxon>
        <taxon>ecological metagenomes</taxon>
    </lineage>
</organism>
<dbReference type="InterPro" id="IPR036890">
    <property type="entry name" value="HATPase_C_sf"/>
</dbReference>
<dbReference type="InterPro" id="IPR035965">
    <property type="entry name" value="PAS-like_dom_sf"/>
</dbReference>
<dbReference type="InterPro" id="IPR000014">
    <property type="entry name" value="PAS"/>
</dbReference>
<dbReference type="EMBL" id="UOFH01000211">
    <property type="protein sequence ID" value="VAW62270.1"/>
    <property type="molecule type" value="Genomic_DNA"/>
</dbReference>
<dbReference type="InterPro" id="IPR000700">
    <property type="entry name" value="PAS-assoc_C"/>
</dbReference>
<evidence type="ECO:0000259" key="8">
    <source>
        <dbReference type="PROSITE" id="PS50109"/>
    </source>
</evidence>
<dbReference type="PRINTS" id="PR00344">
    <property type="entry name" value="BCTRLSENSOR"/>
</dbReference>
<keyword evidence="7" id="KW-0472">Membrane</keyword>
<feature type="domain" description="PAC" evidence="9">
    <location>
        <begin position="308"/>
        <end position="358"/>
    </location>
</feature>
<dbReference type="Pfam" id="PF13426">
    <property type="entry name" value="PAS_9"/>
    <property type="match status" value="1"/>
</dbReference>
<dbReference type="Gene3D" id="3.30.565.10">
    <property type="entry name" value="Histidine kinase-like ATPase, C-terminal domain"/>
    <property type="match status" value="1"/>
</dbReference>
<dbReference type="SUPFAM" id="SSF55785">
    <property type="entry name" value="PYP-like sensor domain (PAS domain)"/>
    <property type="match status" value="1"/>
</dbReference>
<keyword evidence="5" id="KW-0902">Two-component regulatory system</keyword>
<keyword evidence="3" id="KW-0808">Transferase</keyword>
<dbReference type="Gene3D" id="3.30.450.20">
    <property type="entry name" value="PAS domain"/>
    <property type="match status" value="1"/>
</dbReference>
<sequence length="654" mass="74182">MPFTNTHHLDFANRIKNTLLISALAACLLVAAIGITTWLSLQNINQQVKTLANETAVKTNLLYDMRIAARERNLHIALSLLATDPFFSDTEWAKAKEQSSIFLIAREKFKQQNPKPDELALINKQQKLSEHAVRLQYQVNEYRLLGDRDKAIKTLHKEISFQIKVFSVLDELLDLQKAKNRIHIENIFKSQKNTKKTIVILSAFIFSLIYFISSYLIKQLYNQAREIKNEGIKYKALIDGSIDGILVLDKSHVINCNLSALNLFDIKTLDELNKKGLDYFSQFSSANKKEKRENIFSAINYALINSKKKYEWKFRNSSGNIFPTEIELQNIELDEVNYIQMIIRDITEREEAQQALRDANENLEKKIRERTEELKNTNTKMLGLARSAGMSEVASGVLHNVGNVLNSVNVSASVLKTRATESKLKNLEKIVDMLNEHENNLYEYLENDESGKLIIPYIEELAKKLTSEHDNQITEIDCLIHNIDHIKNIISMQQAYTGNIGVIEKVKSSEVANDAININISSINNSNISLNKLYNVDIEISVDKHKLIQILVNLISNAKHAVVNGGKANKEITFGIQKNNGYIIFYVEDNGIGISADDIERVFEFGFKKRPEGHGYGLHHSALVAKELGGELILESDGLNKGARFTLTIPIKQP</sequence>
<name>A0A3B0XCH1_9ZZZZ</name>
<dbReference type="AlphaFoldDB" id="A0A3B0XCH1"/>
<keyword evidence="7" id="KW-1133">Transmembrane helix</keyword>
<dbReference type="PANTHER" id="PTHR43711">
    <property type="entry name" value="TWO-COMPONENT HISTIDINE KINASE"/>
    <property type="match status" value="1"/>
</dbReference>
<keyword evidence="7" id="KW-0812">Transmembrane</keyword>
<feature type="domain" description="Histidine kinase" evidence="8">
    <location>
        <begin position="543"/>
        <end position="653"/>
    </location>
</feature>
<feature type="transmembrane region" description="Helical" evidence="7">
    <location>
        <begin position="198"/>
        <end position="217"/>
    </location>
</feature>
<feature type="coiled-coil region" evidence="6">
    <location>
        <begin position="342"/>
        <end position="380"/>
    </location>
</feature>
<dbReference type="EC" id="2.7.13.3" evidence="2"/>
<dbReference type="SUPFAM" id="SSF55874">
    <property type="entry name" value="ATPase domain of HSP90 chaperone/DNA topoisomerase II/histidine kinase"/>
    <property type="match status" value="1"/>
</dbReference>
<dbReference type="NCBIfam" id="TIGR00229">
    <property type="entry name" value="sensory_box"/>
    <property type="match status" value="1"/>
</dbReference>
<accession>A0A3B0XCH1</accession>
<reference evidence="10" key="1">
    <citation type="submission" date="2018-06" db="EMBL/GenBank/DDBJ databases">
        <authorList>
            <person name="Zhirakovskaya E."/>
        </authorList>
    </citation>
    <scope>NUCLEOTIDE SEQUENCE</scope>
</reference>
<evidence type="ECO:0000256" key="2">
    <source>
        <dbReference type="ARBA" id="ARBA00012438"/>
    </source>
</evidence>
<dbReference type="Pfam" id="PF12729">
    <property type="entry name" value="4HB_MCP_1"/>
    <property type="match status" value="1"/>
</dbReference>
<evidence type="ECO:0000256" key="6">
    <source>
        <dbReference type="SAM" id="Coils"/>
    </source>
</evidence>
<dbReference type="InterPro" id="IPR004358">
    <property type="entry name" value="Sig_transdc_His_kin-like_C"/>
</dbReference>
<feature type="transmembrane region" description="Helical" evidence="7">
    <location>
        <begin position="20"/>
        <end position="41"/>
    </location>
</feature>
<dbReference type="Pfam" id="PF02518">
    <property type="entry name" value="HATPase_c"/>
    <property type="match status" value="1"/>
</dbReference>
<dbReference type="PANTHER" id="PTHR43711:SF26">
    <property type="entry name" value="SENSOR HISTIDINE KINASE RCSC"/>
    <property type="match status" value="1"/>
</dbReference>
<protein>
    <recommendedName>
        <fullName evidence="2">histidine kinase</fullName>
        <ecNumber evidence="2">2.7.13.3</ecNumber>
    </recommendedName>
</protein>
<dbReference type="InterPro" id="IPR003594">
    <property type="entry name" value="HATPase_dom"/>
</dbReference>
<evidence type="ECO:0000256" key="4">
    <source>
        <dbReference type="ARBA" id="ARBA00022777"/>
    </source>
</evidence>
<proteinExistence type="predicted"/>
<dbReference type="Gene3D" id="1.10.287.130">
    <property type="match status" value="1"/>
</dbReference>